<dbReference type="RefSeq" id="WP_088844427.1">
    <property type="nucleotide sequence ID" value="NZ_FYEW01000002.1"/>
</dbReference>
<gene>
    <name evidence="1" type="ORF">SAMN06265337_3135</name>
</gene>
<dbReference type="OrthoDB" id="886997at2"/>
<name>A0A212UCI4_9BACT</name>
<dbReference type="Proteomes" id="UP000198131">
    <property type="component" value="Unassembled WGS sequence"/>
</dbReference>
<dbReference type="EMBL" id="FYEW01000002">
    <property type="protein sequence ID" value="SNC75947.1"/>
    <property type="molecule type" value="Genomic_DNA"/>
</dbReference>
<sequence>MMDNEKQNGTEEWDNLLNHLRQVSEQVRENGPLPEEEKAEIMGVFHRGLAMLENQMKDMQGGLKGSSGHW</sequence>
<evidence type="ECO:0000313" key="2">
    <source>
        <dbReference type="Proteomes" id="UP000198131"/>
    </source>
</evidence>
<dbReference type="AlphaFoldDB" id="A0A212UCI4"/>
<proteinExistence type="predicted"/>
<keyword evidence="2" id="KW-1185">Reference proteome</keyword>
<accession>A0A212UCI4</accession>
<reference evidence="2" key="1">
    <citation type="submission" date="2017-06" db="EMBL/GenBank/DDBJ databases">
        <authorList>
            <person name="Varghese N."/>
            <person name="Submissions S."/>
        </authorList>
    </citation>
    <scope>NUCLEOTIDE SEQUENCE [LARGE SCALE GENOMIC DNA]</scope>
    <source>
        <strain evidence="2">DSM 11116</strain>
    </source>
</reference>
<organism evidence="1 2">
    <name type="scientific">Hymenobacter gelipurpurascens</name>
    <dbReference type="NCBI Taxonomy" id="89968"/>
    <lineage>
        <taxon>Bacteria</taxon>
        <taxon>Pseudomonadati</taxon>
        <taxon>Bacteroidota</taxon>
        <taxon>Cytophagia</taxon>
        <taxon>Cytophagales</taxon>
        <taxon>Hymenobacteraceae</taxon>
        <taxon>Hymenobacter</taxon>
    </lineage>
</organism>
<protein>
    <submittedName>
        <fullName evidence="1">Uncharacterized protein</fullName>
    </submittedName>
</protein>
<evidence type="ECO:0000313" key="1">
    <source>
        <dbReference type="EMBL" id="SNC75947.1"/>
    </source>
</evidence>